<gene>
    <name evidence="1" type="ORF">EV182_008521</name>
</gene>
<reference evidence="1" key="1">
    <citation type="submission" date="2022-06" db="EMBL/GenBank/DDBJ databases">
        <title>Phylogenomic reconstructions and comparative analyses of Kickxellomycotina fungi.</title>
        <authorList>
            <person name="Reynolds N.K."/>
            <person name="Stajich J.E."/>
            <person name="Barry K."/>
            <person name="Grigoriev I.V."/>
            <person name="Crous P."/>
            <person name="Smith M.E."/>
        </authorList>
    </citation>
    <scope>NUCLEOTIDE SEQUENCE</scope>
    <source>
        <strain evidence="1">RSA 2271</strain>
    </source>
</reference>
<evidence type="ECO:0000313" key="2">
    <source>
        <dbReference type="Proteomes" id="UP001145114"/>
    </source>
</evidence>
<dbReference type="Proteomes" id="UP001145114">
    <property type="component" value="Unassembled WGS sequence"/>
</dbReference>
<proteinExistence type="predicted"/>
<protein>
    <submittedName>
        <fullName evidence="1">Uncharacterized protein</fullName>
    </submittedName>
</protein>
<dbReference type="EMBL" id="JAMZIH010004434">
    <property type="protein sequence ID" value="KAJ1676273.1"/>
    <property type="molecule type" value="Genomic_DNA"/>
</dbReference>
<accession>A0ACC1HI59</accession>
<feature type="non-terminal residue" evidence="1">
    <location>
        <position position="84"/>
    </location>
</feature>
<sequence>MGGNAKDLVEMAKELAAHSAVDKHVTKDVRVLGIGSGSTVVYAVERLKALRESGTLDPGLVCIPTSFQSKSLIVGAGLRLGQLD</sequence>
<organism evidence="1 2">
    <name type="scientific">Spiromyces aspiralis</name>
    <dbReference type="NCBI Taxonomy" id="68401"/>
    <lineage>
        <taxon>Eukaryota</taxon>
        <taxon>Fungi</taxon>
        <taxon>Fungi incertae sedis</taxon>
        <taxon>Zoopagomycota</taxon>
        <taxon>Kickxellomycotina</taxon>
        <taxon>Kickxellomycetes</taxon>
        <taxon>Kickxellales</taxon>
        <taxon>Kickxellaceae</taxon>
        <taxon>Spiromyces</taxon>
    </lineage>
</organism>
<keyword evidence="2" id="KW-1185">Reference proteome</keyword>
<comment type="caution">
    <text evidence="1">The sequence shown here is derived from an EMBL/GenBank/DDBJ whole genome shotgun (WGS) entry which is preliminary data.</text>
</comment>
<name>A0ACC1HI59_9FUNG</name>
<evidence type="ECO:0000313" key="1">
    <source>
        <dbReference type="EMBL" id="KAJ1676273.1"/>
    </source>
</evidence>